<accession>A0A1D8N6I4</accession>
<dbReference type="EMBL" id="CP017554">
    <property type="protein sequence ID" value="AOW01238.1"/>
    <property type="molecule type" value="Genomic_DNA"/>
</dbReference>
<dbReference type="VEuPathDB" id="FungiDB:YALI1_B06620g"/>
<sequence length="170" mass="18520">MVSDMRYVRYCTCIHSTCRFGCQLPPALSDPELHQHNPQVTFSVTTCTRTESWAPLSPTPKASGGRALAPSSSLSERLCTPPNVAKFRVHGTFLSFSNLWIPLAKIEPGGKRGRPVGDVATAVAWLNSPFPCPSAPRFTVKISPSTGYPKHTPPIVFQSCYALQHALLGR</sequence>
<gene>
    <name evidence="1" type="ORF">YALI1_B06620g</name>
</gene>
<organism evidence="1 2">
    <name type="scientific">Yarrowia lipolytica</name>
    <name type="common">Candida lipolytica</name>
    <dbReference type="NCBI Taxonomy" id="4952"/>
    <lineage>
        <taxon>Eukaryota</taxon>
        <taxon>Fungi</taxon>
        <taxon>Dikarya</taxon>
        <taxon>Ascomycota</taxon>
        <taxon>Saccharomycotina</taxon>
        <taxon>Dipodascomycetes</taxon>
        <taxon>Dipodascales</taxon>
        <taxon>Dipodascales incertae sedis</taxon>
        <taxon>Yarrowia</taxon>
    </lineage>
</organism>
<dbReference type="RefSeq" id="XP_068138089.1">
    <property type="nucleotide sequence ID" value="XM_068281988.1"/>
</dbReference>
<proteinExistence type="predicted"/>
<name>A0A1D8N6I4_YARLL</name>
<reference evidence="1 2" key="1">
    <citation type="journal article" date="2016" name="PLoS ONE">
        <title>Sequence Assembly of Yarrowia lipolytica Strain W29/CLIB89 Shows Transposable Element Diversity.</title>
        <authorList>
            <person name="Magnan C."/>
            <person name="Yu J."/>
            <person name="Chang I."/>
            <person name="Jahn E."/>
            <person name="Kanomata Y."/>
            <person name="Wu J."/>
            <person name="Zeller M."/>
            <person name="Oakes M."/>
            <person name="Baldi P."/>
            <person name="Sandmeyer S."/>
        </authorList>
    </citation>
    <scope>NUCLEOTIDE SEQUENCE [LARGE SCALE GENOMIC DNA]</scope>
    <source>
        <strain evidence="2">CLIB89(W29)</strain>
    </source>
</reference>
<protein>
    <submittedName>
        <fullName evidence="1">Uncharacterized protein</fullName>
    </submittedName>
</protein>
<dbReference type="AlphaFoldDB" id="A0A1D8N6I4"/>
<dbReference type="GeneID" id="94582649"/>
<evidence type="ECO:0000313" key="1">
    <source>
        <dbReference type="EMBL" id="AOW01238.1"/>
    </source>
</evidence>
<dbReference type="Proteomes" id="UP000182444">
    <property type="component" value="Chromosome 1B"/>
</dbReference>
<evidence type="ECO:0000313" key="2">
    <source>
        <dbReference type="Proteomes" id="UP000182444"/>
    </source>
</evidence>